<sequence length="136" mass="15836">MAHFFVLSFLAFDPDRHIWLQNIKFELKKRFERDSRANDRKDTDIANGIRGVLMILGGSFQTVKLMAMRGIPWTQAWALMFMISIVFGEVLILLMRFLDFRNASIPTWRNPIGHRTSVILDCMAIIPIMLQIHLCL</sequence>
<dbReference type="EMBL" id="NIZV01000837">
    <property type="protein sequence ID" value="RSL80241.1"/>
    <property type="molecule type" value="Genomic_DNA"/>
</dbReference>
<dbReference type="Proteomes" id="UP000288429">
    <property type="component" value="Unassembled WGS sequence"/>
</dbReference>
<keyword evidence="1" id="KW-1133">Transmembrane helix</keyword>
<reference evidence="2 3" key="1">
    <citation type="submission" date="2017-06" db="EMBL/GenBank/DDBJ databases">
        <title>Cmopartive genomic analysis of Ambrosia Fusariam Clade fungi.</title>
        <authorList>
            <person name="Stajich J.E."/>
            <person name="Carrillo J."/>
            <person name="Kijimoto T."/>
            <person name="Eskalen A."/>
            <person name="O'Donnell K."/>
            <person name="Kasson M."/>
        </authorList>
    </citation>
    <scope>NUCLEOTIDE SEQUENCE [LARGE SCALE GENOMIC DNA]</scope>
    <source>
        <strain evidence="2 3">NRRL 20438</strain>
    </source>
</reference>
<proteinExistence type="predicted"/>
<gene>
    <name evidence="2" type="ORF">CDV31_017137</name>
</gene>
<feature type="non-terminal residue" evidence="2">
    <location>
        <position position="136"/>
    </location>
</feature>
<dbReference type="AlphaFoldDB" id="A0A428RRZ4"/>
<feature type="transmembrane region" description="Helical" evidence="1">
    <location>
        <begin position="76"/>
        <end position="98"/>
    </location>
</feature>
<evidence type="ECO:0000313" key="2">
    <source>
        <dbReference type="EMBL" id="RSL80241.1"/>
    </source>
</evidence>
<evidence type="ECO:0000313" key="3">
    <source>
        <dbReference type="Proteomes" id="UP000288429"/>
    </source>
</evidence>
<organism evidence="2 3">
    <name type="scientific">Fusarium ambrosium</name>
    <dbReference type="NCBI Taxonomy" id="131363"/>
    <lineage>
        <taxon>Eukaryota</taxon>
        <taxon>Fungi</taxon>
        <taxon>Dikarya</taxon>
        <taxon>Ascomycota</taxon>
        <taxon>Pezizomycotina</taxon>
        <taxon>Sordariomycetes</taxon>
        <taxon>Hypocreomycetidae</taxon>
        <taxon>Hypocreales</taxon>
        <taxon>Nectriaceae</taxon>
        <taxon>Fusarium</taxon>
        <taxon>Fusarium solani species complex</taxon>
    </lineage>
</organism>
<accession>A0A428RRZ4</accession>
<protein>
    <submittedName>
        <fullName evidence="2">Uncharacterized protein</fullName>
    </submittedName>
</protein>
<keyword evidence="3" id="KW-1185">Reference proteome</keyword>
<keyword evidence="1" id="KW-0472">Membrane</keyword>
<name>A0A428RRZ4_9HYPO</name>
<keyword evidence="1" id="KW-0812">Transmembrane</keyword>
<evidence type="ECO:0000256" key="1">
    <source>
        <dbReference type="SAM" id="Phobius"/>
    </source>
</evidence>
<comment type="caution">
    <text evidence="2">The sequence shown here is derived from an EMBL/GenBank/DDBJ whole genome shotgun (WGS) entry which is preliminary data.</text>
</comment>